<dbReference type="CDD" id="cd07067">
    <property type="entry name" value="HP_PGM_like"/>
    <property type="match status" value="1"/>
</dbReference>
<dbReference type="PROSITE" id="PS00175">
    <property type="entry name" value="PG_MUTASE"/>
    <property type="match status" value="1"/>
</dbReference>
<dbReference type="EMBL" id="JAHBCL010000012">
    <property type="protein sequence ID" value="MBS7526662.1"/>
    <property type="molecule type" value="Genomic_DNA"/>
</dbReference>
<gene>
    <name evidence="2" type="ORF">KHM83_08235</name>
</gene>
<evidence type="ECO:0000313" key="2">
    <source>
        <dbReference type="EMBL" id="MBS7526662.1"/>
    </source>
</evidence>
<dbReference type="InterPro" id="IPR029033">
    <property type="entry name" value="His_PPase_superfam"/>
</dbReference>
<organism evidence="2 3">
    <name type="scientific">Fusibacter paucivorans</name>
    <dbReference type="NCBI Taxonomy" id="76009"/>
    <lineage>
        <taxon>Bacteria</taxon>
        <taxon>Bacillati</taxon>
        <taxon>Bacillota</taxon>
        <taxon>Clostridia</taxon>
        <taxon>Eubacteriales</taxon>
        <taxon>Eubacteriales Family XII. Incertae Sedis</taxon>
        <taxon>Fusibacter</taxon>
    </lineage>
</organism>
<dbReference type="RefSeq" id="WP_213236524.1">
    <property type="nucleotide sequence ID" value="NZ_JAHBCL010000012.1"/>
</dbReference>
<sequence>MLEIYIARHGQTEWNREGRLQGWLNSALTEQGIASAETLGREIDHIQFDAYYSSPSERAYKTLEIALSPMKPEIVKDERIMEMGLGEWQGKLMTEIRRDYEMAFDDYFHKPERFSLSGAESYYDVKDRVDHFIKELVQVHFNHLRPKKVLVITHGVTLMMMRLLFNGGEIKDLAAYGVADNAKLHVYQYDGSRFRSMIAERENFDAR</sequence>
<dbReference type="Gene3D" id="3.40.50.1240">
    <property type="entry name" value="Phosphoglycerate mutase-like"/>
    <property type="match status" value="1"/>
</dbReference>
<dbReference type="PANTHER" id="PTHR46517">
    <property type="entry name" value="FRUCTOSE-2,6-BISPHOSPHATASE TIGAR"/>
    <property type="match status" value="1"/>
</dbReference>
<reference evidence="2 3" key="1">
    <citation type="submission" date="2021-05" db="EMBL/GenBank/DDBJ databases">
        <title>Fusibacter ferrireducens sp. nov., an anaerobic, sulfur- and Fe-reducing bacterium isolated from the mangrove sediment.</title>
        <authorList>
            <person name="Qiu D."/>
        </authorList>
    </citation>
    <scope>NUCLEOTIDE SEQUENCE [LARGE SCALE GENOMIC DNA]</scope>
    <source>
        <strain evidence="2 3">DSM 12116</strain>
    </source>
</reference>
<name>A0ABS5PP05_9FIRM</name>
<keyword evidence="3" id="KW-1185">Reference proteome</keyword>
<evidence type="ECO:0000313" key="3">
    <source>
        <dbReference type="Proteomes" id="UP000746471"/>
    </source>
</evidence>
<comment type="caution">
    <text evidence="2">The sequence shown here is derived from an EMBL/GenBank/DDBJ whole genome shotgun (WGS) entry which is preliminary data.</text>
</comment>
<dbReference type="PANTHER" id="PTHR46517:SF1">
    <property type="entry name" value="FRUCTOSE-2,6-BISPHOSPHATASE TIGAR"/>
    <property type="match status" value="1"/>
</dbReference>
<accession>A0ABS5PP05</accession>
<keyword evidence="1" id="KW-0378">Hydrolase</keyword>
<dbReference type="Proteomes" id="UP000746471">
    <property type="component" value="Unassembled WGS sequence"/>
</dbReference>
<protein>
    <submittedName>
        <fullName evidence="2">Histidine phosphatase family protein</fullName>
    </submittedName>
</protein>
<dbReference type="SUPFAM" id="SSF53254">
    <property type="entry name" value="Phosphoglycerate mutase-like"/>
    <property type="match status" value="1"/>
</dbReference>
<dbReference type="InterPro" id="IPR001345">
    <property type="entry name" value="PG/BPGM_mutase_AS"/>
</dbReference>
<proteinExistence type="predicted"/>
<dbReference type="Pfam" id="PF00300">
    <property type="entry name" value="His_Phos_1"/>
    <property type="match status" value="1"/>
</dbReference>
<evidence type="ECO:0000256" key="1">
    <source>
        <dbReference type="ARBA" id="ARBA00022801"/>
    </source>
</evidence>
<dbReference type="SMART" id="SM00855">
    <property type="entry name" value="PGAM"/>
    <property type="match status" value="1"/>
</dbReference>
<dbReference type="InterPro" id="IPR051695">
    <property type="entry name" value="Phosphoglycerate_Mutase"/>
</dbReference>
<dbReference type="InterPro" id="IPR013078">
    <property type="entry name" value="His_Pase_superF_clade-1"/>
</dbReference>